<dbReference type="AlphaFoldDB" id="A0A451BLC9"/>
<evidence type="ECO:0000313" key="1">
    <source>
        <dbReference type="EMBL" id="VFK79071.1"/>
    </source>
</evidence>
<reference evidence="1" key="1">
    <citation type="submission" date="2019-02" db="EMBL/GenBank/DDBJ databases">
        <authorList>
            <person name="Gruber-Vodicka R. H."/>
            <person name="Seah K. B. B."/>
        </authorList>
    </citation>
    <scope>NUCLEOTIDE SEQUENCE</scope>
    <source>
        <strain evidence="1">BECK_S127</strain>
    </source>
</reference>
<accession>A0A451BLC9</accession>
<protein>
    <submittedName>
        <fullName evidence="1">Uncharacterized protein</fullName>
    </submittedName>
</protein>
<gene>
    <name evidence="1" type="ORF">BECKSD772D_GA0070982_103430</name>
</gene>
<name>A0A451BLC9_9GAMM</name>
<dbReference type="EMBL" id="CAADHB010000034">
    <property type="protein sequence ID" value="VFK79071.1"/>
    <property type="molecule type" value="Genomic_DNA"/>
</dbReference>
<organism evidence="1">
    <name type="scientific">Candidatus Kentrum sp. SD</name>
    <dbReference type="NCBI Taxonomy" id="2126332"/>
    <lineage>
        <taxon>Bacteria</taxon>
        <taxon>Pseudomonadati</taxon>
        <taxon>Pseudomonadota</taxon>
        <taxon>Gammaproteobacteria</taxon>
        <taxon>Candidatus Kentrum</taxon>
    </lineage>
</organism>
<sequence length="90" mass="9803">MHRIGRGEKYMGLSIGAGFPEIFISPAYTAAGNTFATVYGVCAMVDWPFTIAYEVYAMVNKASAIAYALYVMTDEAYAVVYKVSAMTYVA</sequence>
<proteinExistence type="predicted"/>